<keyword evidence="2" id="KW-0067">ATP-binding</keyword>
<evidence type="ECO:0000313" key="6">
    <source>
        <dbReference type="Proteomes" id="UP000234857"/>
    </source>
</evidence>
<reference evidence="5 6" key="1">
    <citation type="submission" date="2017-11" db="EMBL/GenBank/DDBJ databases">
        <title>Genome-resolved metagenomics identifies genetic mobility, metabolic interactions, and unexpected diversity in perchlorate-reducing communities.</title>
        <authorList>
            <person name="Barnum T.P."/>
            <person name="Figueroa I.A."/>
            <person name="Carlstrom C.I."/>
            <person name="Lucas L.N."/>
            <person name="Engelbrektson A.L."/>
            <person name="Coates J.D."/>
        </authorList>
    </citation>
    <scope>NUCLEOTIDE SEQUENCE [LARGE SCALE GENOMIC DNA]</scope>
    <source>
        <strain evidence="5">BM706</strain>
    </source>
</reference>
<evidence type="ECO:0000256" key="1">
    <source>
        <dbReference type="ARBA" id="ARBA00022741"/>
    </source>
</evidence>
<dbReference type="GO" id="GO:0005524">
    <property type="term" value="F:ATP binding"/>
    <property type="evidence" value="ECO:0007669"/>
    <property type="project" value="UniProtKB-KW"/>
</dbReference>
<dbReference type="AlphaFoldDB" id="A0A2N5Z9I7"/>
<keyword evidence="1" id="KW-0547">Nucleotide-binding</keyword>
<evidence type="ECO:0000256" key="2">
    <source>
        <dbReference type="ARBA" id="ARBA00022840"/>
    </source>
</evidence>
<dbReference type="PANTHER" id="PTHR30473:SF2">
    <property type="entry name" value="PIN DOMAIN-CONTAINING PROTEIN"/>
    <property type="match status" value="1"/>
</dbReference>
<dbReference type="InterPro" id="IPR051451">
    <property type="entry name" value="PhoH2-like"/>
</dbReference>
<dbReference type="InterPro" id="IPR002716">
    <property type="entry name" value="PIN_dom"/>
</dbReference>
<protein>
    <submittedName>
        <fullName evidence="5">Phosphate starvation-inducible protein PhoH</fullName>
    </submittedName>
</protein>
<dbReference type="Gene3D" id="3.40.50.300">
    <property type="entry name" value="P-loop containing nucleotide triphosphate hydrolases"/>
    <property type="match status" value="1"/>
</dbReference>
<dbReference type="Gene3D" id="3.40.50.1010">
    <property type="entry name" value="5'-nuclease"/>
    <property type="match status" value="1"/>
</dbReference>
<dbReference type="PANTHER" id="PTHR30473">
    <property type="entry name" value="PROTEIN PHOH"/>
    <property type="match status" value="1"/>
</dbReference>
<comment type="caution">
    <text evidence="5">The sequence shown here is derived from an EMBL/GenBank/DDBJ whole genome shotgun (WGS) entry which is preliminary data.</text>
</comment>
<feature type="domain" description="PIN" evidence="4">
    <location>
        <begin position="3"/>
        <end position="132"/>
    </location>
</feature>
<dbReference type="InterPro" id="IPR027417">
    <property type="entry name" value="P-loop_NTPase"/>
</dbReference>
<evidence type="ECO:0000259" key="4">
    <source>
        <dbReference type="SMART" id="SM00670"/>
    </source>
</evidence>
<dbReference type="Pfam" id="PF13638">
    <property type="entry name" value="PIN_4"/>
    <property type="match status" value="1"/>
</dbReference>
<dbReference type="FunFam" id="3.40.50.300:FF:000013">
    <property type="entry name" value="PhoH family ATPase"/>
    <property type="match status" value="1"/>
</dbReference>
<dbReference type="GO" id="GO:0005829">
    <property type="term" value="C:cytosol"/>
    <property type="evidence" value="ECO:0007669"/>
    <property type="project" value="TreeGrafter"/>
</dbReference>
<dbReference type="EMBL" id="PKTG01000141">
    <property type="protein sequence ID" value="PLX15338.1"/>
    <property type="molecule type" value="Genomic_DNA"/>
</dbReference>
<evidence type="ECO:0000313" key="5">
    <source>
        <dbReference type="EMBL" id="PLX15338.1"/>
    </source>
</evidence>
<dbReference type="CDD" id="cd09883">
    <property type="entry name" value="PIN_VapC_PhoHL-ATPase"/>
    <property type="match status" value="1"/>
</dbReference>
<dbReference type="InterPro" id="IPR029060">
    <property type="entry name" value="PIN-like_dom_sf"/>
</dbReference>
<accession>A0A2N5Z9I7</accession>
<proteinExistence type="inferred from homology"/>
<comment type="similarity">
    <text evidence="3">In the N-terminal section; belongs to the PINc/VapC protein family.</text>
</comment>
<dbReference type="SMART" id="SM00670">
    <property type="entry name" value="PINc"/>
    <property type="match status" value="1"/>
</dbReference>
<evidence type="ECO:0000256" key="3">
    <source>
        <dbReference type="ARBA" id="ARBA00046345"/>
    </source>
</evidence>
<dbReference type="Pfam" id="PF02562">
    <property type="entry name" value="PhoH"/>
    <property type="match status" value="1"/>
</dbReference>
<organism evidence="5 6">
    <name type="scientific">Muiribacterium halophilum</name>
    <dbReference type="NCBI Taxonomy" id="2053465"/>
    <lineage>
        <taxon>Bacteria</taxon>
        <taxon>Candidatus Muiribacteriota</taxon>
        <taxon>Candidatus Muiribacteriia</taxon>
        <taxon>Candidatus Muiribacteriales</taxon>
        <taxon>Candidatus Muiribacteriaceae</taxon>
        <taxon>Candidatus Muiribacterium</taxon>
    </lineage>
</organism>
<sequence>MIKKYVLDTNVLINDYDAMFKFEDNEVILPLIVLEELDRLKGNQGSAGMNSRKVLKNLDKLREKGSLIKGVEVGKNGLLRIDTKHTELHKEIPTSMDHNSPDNYIISVAYSIMKEHPDDPVILVSNDINVRVKCNAVGIKAESSESNKVNFLDVFKGFKIINTEKKVLDEFYENRELEMTEYTFTPNECVLLKVEKTGQSALAKFSSESKKLTPLFHMASKPWGIDARNLEQRFAIELLMSSEIQLVCLIGTAGTGKTLLALAAGLEKVLGEKVYKRLIVSRPVIPMGKDIGYLPVRKEEKMGSWMQPITDNLDFLFGADIKKEYSYLYENKLIQVEALTYIRGRSLPDSYIIIDEAQNLTAHEVKTIITRAGENTKIILTGDPFQIDIPYIDESNNGLSYVAEKFKNEEIAGRIVLNKGERSVLASRGAELL</sequence>
<dbReference type="SUPFAM" id="SSF88723">
    <property type="entry name" value="PIN domain-like"/>
    <property type="match status" value="1"/>
</dbReference>
<gene>
    <name evidence="5" type="ORF">C0601_13235</name>
</gene>
<name>A0A2N5Z9I7_MUIH1</name>
<dbReference type="Proteomes" id="UP000234857">
    <property type="component" value="Unassembled WGS sequence"/>
</dbReference>
<dbReference type="SUPFAM" id="SSF52540">
    <property type="entry name" value="P-loop containing nucleoside triphosphate hydrolases"/>
    <property type="match status" value="1"/>
</dbReference>
<dbReference type="InterPro" id="IPR003714">
    <property type="entry name" value="PhoH"/>
</dbReference>